<dbReference type="InterPro" id="IPR012908">
    <property type="entry name" value="PGAP1-ab_dom-like"/>
</dbReference>
<evidence type="ECO:0000259" key="1">
    <source>
        <dbReference type="Pfam" id="PF07819"/>
    </source>
</evidence>
<gene>
    <name evidence="2" type="ORF">NOCA2480162</name>
</gene>
<evidence type="ECO:0000313" key="2">
    <source>
        <dbReference type="EMBL" id="CUR58217.1"/>
    </source>
</evidence>
<protein>
    <submittedName>
        <fullName evidence="2">Putative PGAP1 family protein</fullName>
    </submittedName>
</protein>
<sequence length="378" mass="39265">MSRTEPGVVDLVEIIPSYVDEVILRTVQDTHRAVSARAYGAVNAATGNAATGPQRVHEVVSETVFAAVRVGVVGGVTIAGALSGLMGHRGLTGPRSSVVHSALNGLLGDRFSHDASVLSIALSVRTDGQDVALTDLADSFPEPTGKLVVFIHGLGEHDGHWSRGAAERGSTYPQALTRAGWTPVVLRVNTGLSLAENGTALAGLLAELSDAWPTPVERIALVGHSMGGLLARAACAVGSTTGEGWRGLVTDVVTLGTPHLGADLARVVGLGSRSLARFPETAAFGRLLDVRSAGIVELSGGLGLEEPHDVRYRLVSGSLPGAWGTIFGDAMVRRGSATGRSARANLFPDAEVLHLEGVGHLDLLNHAEVEAALLRWLE</sequence>
<feature type="domain" description="GPI inositol-deacylase PGAP1-like alpha/beta" evidence="1">
    <location>
        <begin position="214"/>
        <end position="264"/>
    </location>
</feature>
<dbReference type="Gene3D" id="3.40.50.1820">
    <property type="entry name" value="alpha/beta hydrolase"/>
    <property type="match status" value="1"/>
</dbReference>
<organism evidence="2">
    <name type="scientific">metagenome</name>
    <dbReference type="NCBI Taxonomy" id="256318"/>
    <lineage>
        <taxon>unclassified sequences</taxon>
        <taxon>metagenomes</taxon>
    </lineage>
</organism>
<name>A0A2P2C898_9ZZZZ</name>
<dbReference type="EMBL" id="CZKA01000043">
    <property type="protein sequence ID" value="CUR58217.1"/>
    <property type="molecule type" value="Genomic_DNA"/>
</dbReference>
<proteinExistence type="predicted"/>
<reference evidence="2" key="1">
    <citation type="submission" date="2015-08" db="EMBL/GenBank/DDBJ databases">
        <authorList>
            <person name="Babu N.S."/>
            <person name="Beckwith C.J."/>
            <person name="Beseler K.G."/>
            <person name="Brison A."/>
            <person name="Carone J.V."/>
            <person name="Caskin T.P."/>
            <person name="Diamond M."/>
            <person name="Durham M.E."/>
            <person name="Foxe J.M."/>
            <person name="Go M."/>
            <person name="Henderson B.A."/>
            <person name="Jones I.B."/>
            <person name="McGettigan J.A."/>
            <person name="Micheletti S.J."/>
            <person name="Nasrallah M.E."/>
            <person name="Ortiz D."/>
            <person name="Piller C.R."/>
            <person name="Privatt S.R."/>
            <person name="Schneider S.L."/>
            <person name="Sharp S."/>
            <person name="Smith T.C."/>
            <person name="Stanton J.D."/>
            <person name="Ullery H.E."/>
            <person name="Wilson R.J."/>
            <person name="Serrano M.G."/>
            <person name="Buck G."/>
            <person name="Lee V."/>
            <person name="Wang Y."/>
            <person name="Carvalho R."/>
            <person name="Voegtly L."/>
            <person name="Shi R."/>
            <person name="Duckworth R."/>
            <person name="Johnson A."/>
            <person name="Loviza R."/>
            <person name="Walstead R."/>
            <person name="Shah Z."/>
            <person name="Kiflezghi M."/>
            <person name="Wade K."/>
            <person name="Ball S.L."/>
            <person name="Bradley K.W."/>
            <person name="Asai D.J."/>
            <person name="Bowman C.A."/>
            <person name="Russell D.A."/>
            <person name="Pope W.H."/>
            <person name="Jacobs-Sera D."/>
            <person name="Hendrix R.W."/>
            <person name="Hatfull G.F."/>
        </authorList>
    </citation>
    <scope>NUCLEOTIDE SEQUENCE</scope>
</reference>
<dbReference type="SUPFAM" id="SSF53474">
    <property type="entry name" value="alpha/beta-Hydrolases"/>
    <property type="match status" value="1"/>
</dbReference>
<accession>A0A2P2C898</accession>
<dbReference type="InterPro" id="IPR029058">
    <property type="entry name" value="AB_hydrolase_fold"/>
</dbReference>
<dbReference type="Pfam" id="PF07819">
    <property type="entry name" value="PGAP1"/>
    <property type="match status" value="1"/>
</dbReference>
<dbReference type="AlphaFoldDB" id="A0A2P2C898"/>
<dbReference type="GO" id="GO:0016788">
    <property type="term" value="F:hydrolase activity, acting on ester bonds"/>
    <property type="evidence" value="ECO:0007669"/>
    <property type="project" value="InterPro"/>
</dbReference>